<dbReference type="EMBL" id="RJAI01000151">
    <property type="protein sequence ID" value="RNF76853.1"/>
    <property type="molecule type" value="Genomic_DNA"/>
</dbReference>
<proteinExistence type="predicted"/>
<name>A0A3M8S8D2_PSEPU</name>
<dbReference type="AlphaFoldDB" id="A0A3M8S8D2"/>
<evidence type="ECO:0000313" key="2">
    <source>
        <dbReference type="EMBL" id="RNF76853.1"/>
    </source>
</evidence>
<accession>A0A3M8S8D2</accession>
<organism evidence="2 3">
    <name type="scientific">Pseudomonas putida</name>
    <name type="common">Arthrobacter siderocapsulatus</name>
    <dbReference type="NCBI Taxonomy" id="303"/>
    <lineage>
        <taxon>Bacteria</taxon>
        <taxon>Pseudomonadati</taxon>
        <taxon>Pseudomonadota</taxon>
        <taxon>Gammaproteobacteria</taxon>
        <taxon>Pseudomonadales</taxon>
        <taxon>Pseudomonadaceae</taxon>
        <taxon>Pseudomonas</taxon>
    </lineage>
</organism>
<comment type="caution">
    <text evidence="2">The sequence shown here is derived from an EMBL/GenBank/DDBJ whole genome shotgun (WGS) entry which is preliminary data.</text>
</comment>
<dbReference type="Proteomes" id="UP000278162">
    <property type="component" value="Unassembled WGS sequence"/>
</dbReference>
<protein>
    <submittedName>
        <fullName evidence="2">Uncharacterized protein</fullName>
    </submittedName>
</protein>
<sequence length="92" mass="9792">TPPPATVPPRAGAPHRPPPPPPPGGAPPPPPPPKWLLLQNAAQPRAIRPTVIPVAKPPARLRQTITVKKPLSCPPACCCSVHCSWPRRRAWA</sequence>
<feature type="region of interest" description="Disordered" evidence="1">
    <location>
        <begin position="1"/>
        <end position="35"/>
    </location>
</feature>
<gene>
    <name evidence="2" type="ORF">EFK07_31830</name>
</gene>
<feature type="compositionally biased region" description="Pro residues" evidence="1">
    <location>
        <begin position="15"/>
        <end position="34"/>
    </location>
</feature>
<feature type="non-terminal residue" evidence="2">
    <location>
        <position position="1"/>
    </location>
</feature>
<reference evidence="2 3" key="1">
    <citation type="submission" date="2018-10" db="EMBL/GenBank/DDBJ databases">
        <title>An outbreak of IMP-63 producing strain in France.</title>
        <authorList>
            <person name="Bour M."/>
            <person name="Liapis E."/>
            <person name="Plesiat P."/>
        </authorList>
    </citation>
    <scope>NUCLEOTIDE SEQUENCE [LARGE SCALE GENOMIC DNA]</scope>
    <source>
        <strain evidence="2 3">12917</strain>
    </source>
</reference>
<evidence type="ECO:0000313" key="3">
    <source>
        <dbReference type="Proteomes" id="UP000278162"/>
    </source>
</evidence>
<evidence type="ECO:0000256" key="1">
    <source>
        <dbReference type="SAM" id="MobiDB-lite"/>
    </source>
</evidence>